<dbReference type="GO" id="GO:0016757">
    <property type="term" value="F:glycosyltransferase activity"/>
    <property type="evidence" value="ECO:0007669"/>
    <property type="project" value="UniProtKB-KW"/>
</dbReference>
<organism evidence="11 12">
    <name type="scientific">Clostridium aceticum</name>
    <dbReference type="NCBI Taxonomy" id="84022"/>
    <lineage>
        <taxon>Bacteria</taxon>
        <taxon>Bacillati</taxon>
        <taxon>Bacillota</taxon>
        <taxon>Clostridia</taxon>
        <taxon>Eubacteriales</taxon>
        <taxon>Clostridiaceae</taxon>
        <taxon>Clostridium</taxon>
    </lineage>
</organism>
<dbReference type="GO" id="GO:0071555">
    <property type="term" value="P:cell wall organization"/>
    <property type="evidence" value="ECO:0007669"/>
    <property type="project" value="UniProtKB-UniRule"/>
</dbReference>
<dbReference type="GO" id="GO:0071972">
    <property type="term" value="F:peptidoglycan L,D-transpeptidase activity"/>
    <property type="evidence" value="ECO:0007669"/>
    <property type="project" value="TreeGrafter"/>
</dbReference>
<dbReference type="InterPro" id="IPR005490">
    <property type="entry name" value="LD_TPept_cat_dom"/>
</dbReference>
<dbReference type="GO" id="GO:0018104">
    <property type="term" value="P:peptidoglycan-protein cross-linking"/>
    <property type="evidence" value="ECO:0007669"/>
    <property type="project" value="TreeGrafter"/>
</dbReference>
<dbReference type="InterPro" id="IPR036366">
    <property type="entry name" value="PGBDSf"/>
</dbReference>
<comment type="pathway">
    <text evidence="1 9">Cell wall biogenesis; peptidoglycan biosynthesis.</text>
</comment>
<dbReference type="Gene3D" id="2.40.440.10">
    <property type="entry name" value="L,D-transpeptidase catalytic domain-like"/>
    <property type="match status" value="1"/>
</dbReference>
<accession>A0A0D8IEK9</accession>
<evidence type="ECO:0000259" key="10">
    <source>
        <dbReference type="PROSITE" id="PS52029"/>
    </source>
</evidence>
<name>A0A0D8IEK9_9CLOT</name>
<feature type="active site" description="Nucleophile" evidence="9">
    <location>
        <position position="172"/>
    </location>
</feature>
<dbReference type="KEGG" id="cace:CACET_c06330"/>
<evidence type="ECO:0000313" key="11">
    <source>
        <dbReference type="EMBL" id="AKL94143.1"/>
    </source>
</evidence>
<sequence length="280" mass="31314">MRIASRYLRLLDPYMVGPDVMHVQERLITLGFYEGEADGVYNEEVFEAVRAFQTDYGLNPDGIVGPDTWNAIGLDPAVQFPVPPEGYRIEVDLERKILTLKQFTETISTYPVAVGRPSTPTPTGDWQIIQKTRNPGGPFGTRWMRINVPWGGYGIHGTDTPESIGTAASRGCIRMFNEDVNELYDIVPLGTPVRITGEVFSGRKLEIGVEPGPDIFEVKAVLTELGYYTGEVDGIYDEEIVEAVRSFQRDFNIIADGIVGVDTYNQLQLARDQYLDDREP</sequence>
<dbReference type="Gene3D" id="1.10.101.10">
    <property type="entry name" value="PGBD-like superfamily/PGBD"/>
    <property type="match status" value="2"/>
</dbReference>
<dbReference type="STRING" id="84022.CACET_c06330"/>
<dbReference type="CDD" id="cd16913">
    <property type="entry name" value="YkuD_like"/>
    <property type="match status" value="1"/>
</dbReference>
<feature type="active site" description="Proton donor/acceptor" evidence="9">
    <location>
        <position position="156"/>
    </location>
</feature>
<dbReference type="InterPro" id="IPR036365">
    <property type="entry name" value="PGBD-like_sf"/>
</dbReference>
<keyword evidence="8 9" id="KW-0961">Cell wall biogenesis/degradation</keyword>
<dbReference type="RefSeq" id="WP_044823018.1">
    <property type="nucleotide sequence ID" value="NZ_CP009687.1"/>
</dbReference>
<dbReference type="GO" id="GO:0005576">
    <property type="term" value="C:extracellular region"/>
    <property type="evidence" value="ECO:0007669"/>
    <property type="project" value="TreeGrafter"/>
</dbReference>
<dbReference type="SUPFAM" id="SSF141523">
    <property type="entry name" value="L,D-transpeptidase catalytic domain-like"/>
    <property type="match status" value="1"/>
</dbReference>
<dbReference type="Proteomes" id="UP000035704">
    <property type="component" value="Chromosome"/>
</dbReference>
<dbReference type="PANTHER" id="PTHR30582">
    <property type="entry name" value="L,D-TRANSPEPTIDASE"/>
    <property type="match status" value="1"/>
</dbReference>
<dbReference type="PANTHER" id="PTHR30582:SF24">
    <property type="entry name" value="L,D-TRANSPEPTIDASE ERFK_SRFK-RELATED"/>
    <property type="match status" value="1"/>
</dbReference>
<evidence type="ECO:0000256" key="4">
    <source>
        <dbReference type="ARBA" id="ARBA00022679"/>
    </source>
</evidence>
<evidence type="ECO:0000256" key="5">
    <source>
        <dbReference type="ARBA" id="ARBA00022801"/>
    </source>
</evidence>
<dbReference type="PATRIC" id="fig|84022.5.peg.1456"/>
<evidence type="ECO:0000256" key="8">
    <source>
        <dbReference type="ARBA" id="ARBA00023316"/>
    </source>
</evidence>
<keyword evidence="3" id="KW-0328">Glycosyltransferase</keyword>
<dbReference type="SUPFAM" id="SSF47090">
    <property type="entry name" value="PGBD-like"/>
    <property type="match status" value="2"/>
</dbReference>
<dbReference type="Pfam" id="PF01471">
    <property type="entry name" value="PG_binding_1"/>
    <property type="match status" value="2"/>
</dbReference>
<dbReference type="AlphaFoldDB" id="A0A0D8IEK9"/>
<keyword evidence="4" id="KW-0808">Transferase</keyword>
<gene>
    <name evidence="11" type="ORF">CACET_c06330</name>
</gene>
<dbReference type="OrthoDB" id="9787225at2"/>
<evidence type="ECO:0000256" key="2">
    <source>
        <dbReference type="ARBA" id="ARBA00005992"/>
    </source>
</evidence>
<comment type="similarity">
    <text evidence="2">Belongs to the YkuD family.</text>
</comment>
<dbReference type="GO" id="GO:0008360">
    <property type="term" value="P:regulation of cell shape"/>
    <property type="evidence" value="ECO:0007669"/>
    <property type="project" value="UniProtKB-UniRule"/>
</dbReference>
<evidence type="ECO:0000256" key="3">
    <source>
        <dbReference type="ARBA" id="ARBA00022676"/>
    </source>
</evidence>
<dbReference type="PROSITE" id="PS52029">
    <property type="entry name" value="LD_TPASE"/>
    <property type="match status" value="1"/>
</dbReference>
<reference evidence="11 12" key="1">
    <citation type="submission" date="2014-10" db="EMBL/GenBank/DDBJ databases">
        <title>Genome sequence of Clostridium aceticum DSM 1496.</title>
        <authorList>
            <person name="Poehlein A."/>
            <person name="Schiel-Bengelsdorf B."/>
            <person name="Gottschalk G."/>
            <person name="Duerre P."/>
            <person name="Daniel R."/>
        </authorList>
    </citation>
    <scope>NUCLEOTIDE SEQUENCE [LARGE SCALE GENOMIC DNA]</scope>
    <source>
        <strain evidence="11 12">DSM 1496</strain>
    </source>
</reference>
<protein>
    <recommendedName>
        <fullName evidence="10">L,D-TPase catalytic domain-containing protein</fullName>
    </recommendedName>
</protein>
<dbReference type="InterPro" id="IPR038063">
    <property type="entry name" value="Transpep_catalytic_dom"/>
</dbReference>
<evidence type="ECO:0000256" key="7">
    <source>
        <dbReference type="ARBA" id="ARBA00022984"/>
    </source>
</evidence>
<keyword evidence="7 9" id="KW-0573">Peptidoglycan synthesis</keyword>
<feature type="domain" description="L,D-TPase catalytic" evidence="10">
    <location>
        <begin position="87"/>
        <end position="196"/>
    </location>
</feature>
<proteinExistence type="inferred from homology"/>
<dbReference type="EMBL" id="CP009687">
    <property type="protein sequence ID" value="AKL94143.1"/>
    <property type="molecule type" value="Genomic_DNA"/>
</dbReference>
<dbReference type="Pfam" id="PF03734">
    <property type="entry name" value="YkuD"/>
    <property type="match status" value="1"/>
</dbReference>
<evidence type="ECO:0000256" key="9">
    <source>
        <dbReference type="PROSITE-ProRule" id="PRU01373"/>
    </source>
</evidence>
<dbReference type="InterPro" id="IPR050979">
    <property type="entry name" value="LD-transpeptidase"/>
</dbReference>
<evidence type="ECO:0000256" key="6">
    <source>
        <dbReference type="ARBA" id="ARBA00022960"/>
    </source>
</evidence>
<evidence type="ECO:0000256" key="1">
    <source>
        <dbReference type="ARBA" id="ARBA00004752"/>
    </source>
</evidence>
<dbReference type="InterPro" id="IPR002477">
    <property type="entry name" value="Peptidoglycan-bd-like"/>
</dbReference>
<dbReference type="UniPathway" id="UPA00219"/>
<keyword evidence="5" id="KW-0378">Hydrolase</keyword>
<keyword evidence="12" id="KW-1185">Reference proteome</keyword>
<evidence type="ECO:0000313" key="12">
    <source>
        <dbReference type="Proteomes" id="UP000035704"/>
    </source>
</evidence>
<keyword evidence="6 9" id="KW-0133">Cell shape</keyword>